<keyword evidence="2" id="KW-0812">Transmembrane</keyword>
<sequence length="531" mass="59621">MTGRPSYDGGKNGYVDVAVSEEQPLPPRRPRPKKMSLIQRWTPTALLLSYFVFSIAFYTVLDDYSRKVFWFLYLAIAFLVAGTTCLEAYDGLAPLREARNAVAKAENDGWKFKTPDEELPILNLIFDMGEQDVAQAFREIIHLLRGVTYPAHKMVINLLQQGNDHASVDYIGNDTSNMARIVSVPAHAAASISARTAYCLALDAPGAATSLTAIFSGDERPHPHAIRRAAERLIQDKKVDIVQGRTVLIPQKGFLSTFASLQQDMFSALLMPGRSVTWSLSYPSNTNVYWRTDALHGAATASGLVSSTGNDLGFTALARKARTSHDLKVISYLSPQPGFVAFWHANTRMAREYAMATTRYTTLAFKGLFQRHKGENQPDPSTKWSLKTRFAILWTLPVMRLVSHAILQYFCMAWAILFIDTPSSTADFARTIYYPYPISEWLLVGGCICILATVGMLYKARSEFVPLWTFPITLVLYPLLVVFRFGDLLCLLPYLGEGGLSIVRRHHHQQQQQQQPQHQQQQHQQRQHSAS</sequence>
<evidence type="ECO:0008006" key="5">
    <source>
        <dbReference type="Google" id="ProtNLM"/>
    </source>
</evidence>
<dbReference type="AlphaFoldDB" id="A0A4U0TL58"/>
<protein>
    <recommendedName>
        <fullName evidence="5">Glycosyltransferase 2-like domain-containing protein</fullName>
    </recommendedName>
</protein>
<dbReference type="SUPFAM" id="SSF53448">
    <property type="entry name" value="Nucleotide-diphospho-sugar transferases"/>
    <property type="match status" value="1"/>
</dbReference>
<dbReference type="InterPro" id="IPR029044">
    <property type="entry name" value="Nucleotide-diphossugar_trans"/>
</dbReference>
<dbReference type="Proteomes" id="UP000308549">
    <property type="component" value="Unassembled WGS sequence"/>
</dbReference>
<keyword evidence="4" id="KW-1185">Reference proteome</keyword>
<name>A0A4U0TL58_9PEZI</name>
<comment type="caution">
    <text evidence="3">The sequence shown here is derived from an EMBL/GenBank/DDBJ whole genome shotgun (WGS) entry which is preliminary data.</text>
</comment>
<feature type="transmembrane region" description="Helical" evidence="2">
    <location>
        <begin position="438"/>
        <end position="458"/>
    </location>
</feature>
<feature type="region of interest" description="Disordered" evidence="1">
    <location>
        <begin position="511"/>
        <end position="531"/>
    </location>
</feature>
<evidence type="ECO:0000313" key="4">
    <source>
        <dbReference type="Proteomes" id="UP000308549"/>
    </source>
</evidence>
<keyword evidence="2" id="KW-1133">Transmembrane helix</keyword>
<dbReference type="Gene3D" id="3.90.550.10">
    <property type="entry name" value="Spore Coat Polysaccharide Biosynthesis Protein SpsA, Chain A"/>
    <property type="match status" value="1"/>
</dbReference>
<accession>A0A4U0TL58</accession>
<gene>
    <name evidence="3" type="ORF">B0A50_07649</name>
</gene>
<keyword evidence="2" id="KW-0472">Membrane</keyword>
<evidence type="ECO:0000313" key="3">
    <source>
        <dbReference type="EMBL" id="TKA22640.1"/>
    </source>
</evidence>
<feature type="transmembrane region" description="Helical" evidence="2">
    <location>
        <begin position="391"/>
        <end position="418"/>
    </location>
</feature>
<feature type="transmembrane region" description="Helical" evidence="2">
    <location>
        <begin position="37"/>
        <end position="58"/>
    </location>
</feature>
<reference evidence="3 4" key="1">
    <citation type="submission" date="2017-03" db="EMBL/GenBank/DDBJ databases">
        <title>Genomes of endolithic fungi from Antarctica.</title>
        <authorList>
            <person name="Coleine C."/>
            <person name="Masonjones S."/>
            <person name="Stajich J.E."/>
        </authorList>
    </citation>
    <scope>NUCLEOTIDE SEQUENCE [LARGE SCALE GENOMIC DNA]</scope>
    <source>
        <strain evidence="3 4">CCFEE 6315</strain>
    </source>
</reference>
<feature type="transmembrane region" description="Helical" evidence="2">
    <location>
        <begin position="465"/>
        <end position="485"/>
    </location>
</feature>
<proteinExistence type="predicted"/>
<organism evidence="3 4">
    <name type="scientific">Salinomyces thailandicus</name>
    <dbReference type="NCBI Taxonomy" id="706561"/>
    <lineage>
        <taxon>Eukaryota</taxon>
        <taxon>Fungi</taxon>
        <taxon>Dikarya</taxon>
        <taxon>Ascomycota</taxon>
        <taxon>Pezizomycotina</taxon>
        <taxon>Dothideomycetes</taxon>
        <taxon>Dothideomycetidae</taxon>
        <taxon>Mycosphaerellales</taxon>
        <taxon>Teratosphaeriaceae</taxon>
        <taxon>Salinomyces</taxon>
    </lineage>
</organism>
<evidence type="ECO:0000256" key="2">
    <source>
        <dbReference type="SAM" id="Phobius"/>
    </source>
</evidence>
<dbReference type="EMBL" id="NAJL01000069">
    <property type="protein sequence ID" value="TKA22640.1"/>
    <property type="molecule type" value="Genomic_DNA"/>
</dbReference>
<dbReference type="OrthoDB" id="72851at2759"/>
<feature type="transmembrane region" description="Helical" evidence="2">
    <location>
        <begin position="70"/>
        <end position="89"/>
    </location>
</feature>
<evidence type="ECO:0000256" key="1">
    <source>
        <dbReference type="SAM" id="MobiDB-lite"/>
    </source>
</evidence>